<evidence type="ECO:0000256" key="5">
    <source>
        <dbReference type="ARBA" id="ARBA00023273"/>
    </source>
</evidence>
<dbReference type="GO" id="GO:0035082">
    <property type="term" value="P:axoneme assembly"/>
    <property type="evidence" value="ECO:0007669"/>
    <property type="project" value="InterPro"/>
</dbReference>
<evidence type="ECO:0000313" key="8">
    <source>
        <dbReference type="Proteomes" id="UP000008711"/>
    </source>
</evidence>
<proteinExistence type="inferred from homology"/>
<dbReference type="EMBL" id="CH954181">
    <property type="protein sequence ID" value="EDV49649.1"/>
    <property type="molecule type" value="Genomic_DNA"/>
</dbReference>
<organism evidence="7 8">
    <name type="scientific">Drosophila erecta</name>
    <name type="common">Fruit fly</name>
    <dbReference type="NCBI Taxonomy" id="7220"/>
    <lineage>
        <taxon>Eukaryota</taxon>
        <taxon>Metazoa</taxon>
        <taxon>Ecdysozoa</taxon>
        <taxon>Arthropoda</taxon>
        <taxon>Hexapoda</taxon>
        <taxon>Insecta</taxon>
        <taxon>Pterygota</taxon>
        <taxon>Neoptera</taxon>
        <taxon>Endopterygota</taxon>
        <taxon>Diptera</taxon>
        <taxon>Brachycera</taxon>
        <taxon>Muscomorpha</taxon>
        <taxon>Ephydroidea</taxon>
        <taxon>Drosophilidae</taxon>
        <taxon>Drosophila</taxon>
        <taxon>Sophophora</taxon>
    </lineage>
</organism>
<dbReference type="PhylomeDB" id="B3P1Q0"/>
<evidence type="ECO:0000256" key="3">
    <source>
        <dbReference type="ARBA" id="ARBA00022490"/>
    </source>
</evidence>
<evidence type="ECO:0000256" key="1">
    <source>
        <dbReference type="ARBA" id="ARBA00004138"/>
    </source>
</evidence>
<name>B3P1Q0_DROER</name>
<evidence type="ECO:0000313" key="7">
    <source>
        <dbReference type="EMBL" id="EDV49649.1"/>
    </source>
</evidence>
<dbReference type="OMA" id="MRRCCRN"/>
<dbReference type="Pfam" id="PF14892">
    <property type="entry name" value="PIRC1_2"/>
    <property type="match status" value="1"/>
</dbReference>
<evidence type="ECO:0000256" key="4">
    <source>
        <dbReference type="ARBA" id="ARBA00023212"/>
    </source>
</evidence>
<accession>B3P1Q0</accession>
<keyword evidence="3" id="KW-0963">Cytoplasm</keyword>
<dbReference type="Proteomes" id="UP000008711">
    <property type="component" value="Unassembled WGS sequence"/>
</dbReference>
<dbReference type="eggNOG" id="ENOG502S22V">
    <property type="taxonomic scope" value="Eukaryota"/>
</dbReference>
<keyword evidence="8" id="KW-1185">Reference proteome</keyword>
<keyword evidence="4" id="KW-0206">Cytoskeleton</keyword>
<dbReference type="PANTHER" id="PTHR20899:SF1">
    <property type="entry name" value="PIERCER OF MICROTUBULE WALL 1 PROTEIN"/>
    <property type="match status" value="1"/>
</dbReference>
<reference evidence="7 8" key="2">
    <citation type="journal article" date="2008" name="Bioinformatics">
        <title>Assembly reconciliation.</title>
        <authorList>
            <person name="Zimin A.V."/>
            <person name="Smith D.R."/>
            <person name="Sutton G."/>
            <person name="Yorke J.A."/>
        </authorList>
    </citation>
    <scope>NUCLEOTIDE SEQUENCE [LARGE SCALE GENOMIC DNA]</scope>
    <source>
        <strain evidence="7 8">TSC#14021-0224.01</strain>
    </source>
</reference>
<comment type="subcellular location">
    <subcellularLocation>
        <location evidence="1">Cell projection</location>
        <location evidence="1">Cilium</location>
    </subcellularLocation>
    <subcellularLocation>
        <location evidence="2">Cytoplasm</location>
        <location evidence="2">Cytoskeleton</location>
    </subcellularLocation>
</comment>
<evidence type="ECO:0000256" key="2">
    <source>
        <dbReference type="ARBA" id="ARBA00004245"/>
    </source>
</evidence>
<dbReference type="HOGENOM" id="CLU_088355_0_0_1"/>
<dbReference type="GO" id="GO:0005879">
    <property type="term" value="C:axonemal microtubule"/>
    <property type="evidence" value="ECO:0007669"/>
    <property type="project" value="InterPro"/>
</dbReference>
<protein>
    <submittedName>
        <fullName evidence="7">GG17477</fullName>
    </submittedName>
</protein>
<sequence>MCEQYCDKFETFNPEIEFAKFQKRKPVVRTAQLYENLHKREDIKCPYSFKGYGVESDSNTMYRTCNSEYGYYAPNAYTIPKRFYPLPQSFSNEVVRFGIETKKLLDALLCDIYGRQELFAKRMRRSCRDPVLKRSPKKKKGQLAQLASGMVGNRSTLERLDVRKLIDVCAILKVEILMLGYLLERVLVARDRLQRHQEVLCEFVTAVLVVESGECCAAGF</sequence>
<dbReference type="InterPro" id="IPR026507">
    <property type="entry name" value="PIRC1/2"/>
</dbReference>
<dbReference type="OrthoDB" id="546383at2759"/>
<evidence type="ECO:0000256" key="6">
    <source>
        <dbReference type="ARBA" id="ARBA00038014"/>
    </source>
</evidence>
<comment type="similarity">
    <text evidence="6">Belongs to the PIERCE1 family.</text>
</comment>
<keyword evidence="5" id="KW-0966">Cell projection</keyword>
<reference evidence="7 8" key="1">
    <citation type="journal article" date="2007" name="Nature">
        <title>Evolution of genes and genomes on the Drosophila phylogeny.</title>
        <authorList>
            <consortium name="Drosophila 12 Genomes Consortium"/>
            <person name="Clark A.G."/>
            <person name="Eisen M.B."/>
            <person name="Smith D.R."/>
            <person name="Bergman C.M."/>
            <person name="Oliver B."/>
            <person name="Markow T.A."/>
            <person name="Kaufman T.C."/>
            <person name="Kellis M."/>
            <person name="Gelbart W."/>
            <person name="Iyer V.N."/>
            <person name="Pollard D.A."/>
            <person name="Sackton T.B."/>
            <person name="Larracuente A.M."/>
            <person name="Singh N.D."/>
            <person name="Abad J.P."/>
            <person name="Abt D.N."/>
            <person name="Adryan B."/>
            <person name="Aguade M."/>
            <person name="Akashi H."/>
            <person name="Anderson W.W."/>
            <person name="Aquadro C.F."/>
            <person name="Ardell D.H."/>
            <person name="Arguello R."/>
            <person name="Artieri C.G."/>
            <person name="Barbash D.A."/>
            <person name="Barker D."/>
            <person name="Barsanti P."/>
            <person name="Batterham P."/>
            <person name="Batzoglou S."/>
            <person name="Begun D."/>
            <person name="Bhutkar A."/>
            <person name="Blanco E."/>
            <person name="Bosak S.A."/>
            <person name="Bradley R.K."/>
            <person name="Brand A.D."/>
            <person name="Brent M.R."/>
            <person name="Brooks A.N."/>
            <person name="Brown R.H."/>
            <person name="Butlin R.K."/>
            <person name="Caggese C."/>
            <person name="Calvi B.R."/>
            <person name="Bernardo de Carvalho A."/>
            <person name="Caspi A."/>
            <person name="Castrezana S."/>
            <person name="Celniker S.E."/>
            <person name="Chang J.L."/>
            <person name="Chapple C."/>
            <person name="Chatterji S."/>
            <person name="Chinwalla A."/>
            <person name="Civetta A."/>
            <person name="Clifton S.W."/>
            <person name="Comeron J.M."/>
            <person name="Costello J.C."/>
            <person name="Coyne J.A."/>
            <person name="Daub J."/>
            <person name="David R.G."/>
            <person name="Delcher A.L."/>
            <person name="Delehaunty K."/>
            <person name="Do C.B."/>
            <person name="Ebling H."/>
            <person name="Edwards K."/>
            <person name="Eickbush T."/>
            <person name="Evans J.D."/>
            <person name="Filipski A."/>
            <person name="Findeiss S."/>
            <person name="Freyhult E."/>
            <person name="Fulton L."/>
            <person name="Fulton R."/>
            <person name="Garcia A.C."/>
            <person name="Gardiner A."/>
            <person name="Garfield D.A."/>
            <person name="Garvin B.E."/>
            <person name="Gibson G."/>
            <person name="Gilbert D."/>
            <person name="Gnerre S."/>
            <person name="Godfrey J."/>
            <person name="Good R."/>
            <person name="Gotea V."/>
            <person name="Gravely B."/>
            <person name="Greenberg A.J."/>
            <person name="Griffiths-Jones S."/>
            <person name="Gross S."/>
            <person name="Guigo R."/>
            <person name="Gustafson E.A."/>
            <person name="Haerty W."/>
            <person name="Hahn M.W."/>
            <person name="Halligan D.L."/>
            <person name="Halpern A.L."/>
            <person name="Halter G.M."/>
            <person name="Han M.V."/>
            <person name="Heger A."/>
            <person name="Hillier L."/>
            <person name="Hinrichs A.S."/>
            <person name="Holmes I."/>
            <person name="Hoskins R.A."/>
            <person name="Hubisz M.J."/>
            <person name="Hultmark D."/>
            <person name="Huntley M.A."/>
            <person name="Jaffe D.B."/>
            <person name="Jagadeeshan S."/>
            <person name="Jeck W.R."/>
            <person name="Johnson J."/>
            <person name="Jones C.D."/>
            <person name="Jordan W.C."/>
            <person name="Karpen G.H."/>
            <person name="Kataoka E."/>
            <person name="Keightley P.D."/>
            <person name="Kheradpour P."/>
            <person name="Kirkness E.F."/>
            <person name="Koerich L.B."/>
            <person name="Kristiansen K."/>
            <person name="Kudrna D."/>
            <person name="Kulathinal R.J."/>
            <person name="Kumar S."/>
            <person name="Kwok R."/>
            <person name="Lander E."/>
            <person name="Langley C.H."/>
            <person name="Lapoint R."/>
            <person name="Lazzaro B.P."/>
            <person name="Lee S.J."/>
            <person name="Levesque L."/>
            <person name="Li R."/>
            <person name="Lin C.F."/>
            <person name="Lin M.F."/>
            <person name="Lindblad-Toh K."/>
            <person name="Llopart A."/>
            <person name="Long M."/>
            <person name="Low L."/>
            <person name="Lozovsky E."/>
            <person name="Lu J."/>
            <person name="Luo M."/>
            <person name="Machado C.A."/>
            <person name="Makalowski W."/>
            <person name="Marzo M."/>
            <person name="Matsuda M."/>
            <person name="Matzkin L."/>
            <person name="McAllister B."/>
            <person name="McBride C.S."/>
            <person name="McKernan B."/>
            <person name="McKernan K."/>
            <person name="Mendez-Lago M."/>
            <person name="Minx P."/>
            <person name="Mollenhauer M.U."/>
            <person name="Montooth K."/>
            <person name="Mount S.M."/>
            <person name="Mu X."/>
            <person name="Myers E."/>
            <person name="Negre B."/>
            <person name="Newfeld S."/>
            <person name="Nielsen R."/>
            <person name="Noor M.A."/>
            <person name="O'Grady P."/>
            <person name="Pachter L."/>
            <person name="Papaceit M."/>
            <person name="Parisi M.J."/>
            <person name="Parisi M."/>
            <person name="Parts L."/>
            <person name="Pedersen J.S."/>
            <person name="Pesole G."/>
            <person name="Phillippy A.M."/>
            <person name="Ponting C.P."/>
            <person name="Pop M."/>
            <person name="Porcelli D."/>
            <person name="Powell J.R."/>
            <person name="Prohaska S."/>
            <person name="Pruitt K."/>
            <person name="Puig M."/>
            <person name="Quesneville H."/>
            <person name="Ram K.R."/>
            <person name="Rand D."/>
            <person name="Rasmussen M.D."/>
            <person name="Reed L.K."/>
            <person name="Reenan R."/>
            <person name="Reily A."/>
            <person name="Remington K.A."/>
            <person name="Rieger T.T."/>
            <person name="Ritchie M.G."/>
            <person name="Robin C."/>
            <person name="Rogers Y.H."/>
            <person name="Rohde C."/>
            <person name="Rozas J."/>
            <person name="Rubenfield M.J."/>
            <person name="Ruiz A."/>
            <person name="Russo S."/>
            <person name="Salzberg S.L."/>
            <person name="Sanchez-Gracia A."/>
            <person name="Saranga D.J."/>
            <person name="Sato H."/>
            <person name="Schaeffer S.W."/>
            <person name="Schatz M.C."/>
            <person name="Schlenke T."/>
            <person name="Schwartz R."/>
            <person name="Segarra C."/>
            <person name="Singh R.S."/>
            <person name="Sirot L."/>
            <person name="Sirota M."/>
            <person name="Sisneros N.B."/>
            <person name="Smith C.D."/>
            <person name="Smith T.F."/>
            <person name="Spieth J."/>
            <person name="Stage D.E."/>
            <person name="Stark A."/>
            <person name="Stephan W."/>
            <person name="Strausberg R.L."/>
            <person name="Strempel S."/>
            <person name="Sturgill D."/>
            <person name="Sutton G."/>
            <person name="Sutton G.G."/>
            <person name="Tao W."/>
            <person name="Teichmann S."/>
            <person name="Tobari Y.N."/>
            <person name="Tomimura Y."/>
            <person name="Tsolas J.M."/>
            <person name="Valente V.L."/>
            <person name="Venter E."/>
            <person name="Venter J.C."/>
            <person name="Vicario S."/>
            <person name="Vieira F.G."/>
            <person name="Vilella A.J."/>
            <person name="Villasante A."/>
            <person name="Walenz B."/>
            <person name="Wang J."/>
            <person name="Wasserman M."/>
            <person name="Watts T."/>
            <person name="Wilson D."/>
            <person name="Wilson R.K."/>
            <person name="Wing R.A."/>
            <person name="Wolfner M.F."/>
            <person name="Wong A."/>
            <person name="Wong G.K."/>
            <person name="Wu C.I."/>
            <person name="Wu G."/>
            <person name="Yamamoto D."/>
            <person name="Yang H.P."/>
            <person name="Yang S.P."/>
            <person name="Yorke J.A."/>
            <person name="Yoshida K."/>
            <person name="Zdobnov E."/>
            <person name="Zhang P."/>
            <person name="Zhang Y."/>
            <person name="Zimin A.V."/>
            <person name="Baldwin J."/>
            <person name="Abdouelleil A."/>
            <person name="Abdulkadir J."/>
            <person name="Abebe A."/>
            <person name="Abera B."/>
            <person name="Abreu J."/>
            <person name="Acer S.C."/>
            <person name="Aftuck L."/>
            <person name="Alexander A."/>
            <person name="An P."/>
            <person name="Anderson E."/>
            <person name="Anderson S."/>
            <person name="Arachi H."/>
            <person name="Azer M."/>
            <person name="Bachantsang P."/>
            <person name="Barry A."/>
            <person name="Bayul T."/>
            <person name="Berlin A."/>
            <person name="Bessette D."/>
            <person name="Bloom T."/>
            <person name="Blye J."/>
            <person name="Boguslavskiy L."/>
            <person name="Bonnet C."/>
            <person name="Boukhgalter B."/>
            <person name="Bourzgui I."/>
            <person name="Brown A."/>
            <person name="Cahill P."/>
            <person name="Channer S."/>
            <person name="Cheshatsang Y."/>
            <person name="Chuda L."/>
            <person name="Citroen M."/>
            <person name="Collymore A."/>
            <person name="Cooke P."/>
            <person name="Costello M."/>
            <person name="D'Aco K."/>
            <person name="Daza R."/>
            <person name="De Haan G."/>
            <person name="DeGray S."/>
            <person name="DeMaso C."/>
            <person name="Dhargay N."/>
            <person name="Dooley K."/>
            <person name="Dooley E."/>
            <person name="Doricent M."/>
            <person name="Dorje P."/>
            <person name="Dorjee K."/>
            <person name="Dupes A."/>
            <person name="Elong R."/>
            <person name="Falk J."/>
            <person name="Farina A."/>
            <person name="Faro S."/>
            <person name="Ferguson D."/>
            <person name="Fisher S."/>
            <person name="Foley C.D."/>
            <person name="Franke A."/>
            <person name="Friedrich D."/>
            <person name="Gadbois L."/>
            <person name="Gearin G."/>
            <person name="Gearin C.R."/>
            <person name="Giannoukos G."/>
            <person name="Goode T."/>
            <person name="Graham J."/>
            <person name="Grandbois E."/>
            <person name="Grewal S."/>
            <person name="Gyaltsen K."/>
            <person name="Hafez N."/>
            <person name="Hagos B."/>
            <person name="Hall J."/>
            <person name="Henson C."/>
            <person name="Hollinger A."/>
            <person name="Honan T."/>
            <person name="Huard M.D."/>
            <person name="Hughes L."/>
            <person name="Hurhula B."/>
            <person name="Husby M.E."/>
            <person name="Kamat A."/>
            <person name="Kanga B."/>
            <person name="Kashin S."/>
            <person name="Khazanovich D."/>
            <person name="Kisner P."/>
            <person name="Lance K."/>
            <person name="Lara M."/>
            <person name="Lee W."/>
            <person name="Lennon N."/>
            <person name="Letendre F."/>
            <person name="LeVine R."/>
            <person name="Lipovsky A."/>
            <person name="Liu X."/>
            <person name="Liu J."/>
            <person name="Liu S."/>
            <person name="Lokyitsang T."/>
            <person name="Lokyitsang Y."/>
            <person name="Lubonja R."/>
            <person name="Lui A."/>
            <person name="MacDonald P."/>
            <person name="Magnisalis V."/>
            <person name="Maru K."/>
            <person name="Matthews C."/>
            <person name="McCusker W."/>
            <person name="McDonough S."/>
            <person name="Mehta T."/>
            <person name="Meldrim J."/>
            <person name="Meneus L."/>
            <person name="Mihai O."/>
            <person name="Mihalev A."/>
            <person name="Mihova T."/>
            <person name="Mittelman R."/>
            <person name="Mlenga V."/>
            <person name="Montmayeur A."/>
            <person name="Mulrain L."/>
            <person name="Navidi A."/>
            <person name="Naylor J."/>
            <person name="Negash T."/>
            <person name="Nguyen T."/>
            <person name="Nguyen N."/>
            <person name="Nicol R."/>
            <person name="Norbu C."/>
            <person name="Norbu N."/>
            <person name="Novod N."/>
            <person name="O'Neill B."/>
            <person name="Osman S."/>
            <person name="Markiewicz E."/>
            <person name="Oyono O.L."/>
            <person name="Patti C."/>
            <person name="Phunkhang P."/>
            <person name="Pierre F."/>
            <person name="Priest M."/>
            <person name="Raghuraman S."/>
            <person name="Rege F."/>
            <person name="Reyes R."/>
            <person name="Rise C."/>
            <person name="Rogov P."/>
            <person name="Ross K."/>
            <person name="Ryan E."/>
            <person name="Settipalli S."/>
            <person name="Shea T."/>
            <person name="Sherpa N."/>
            <person name="Shi L."/>
            <person name="Shih D."/>
            <person name="Sparrow T."/>
            <person name="Spaulding J."/>
            <person name="Stalker J."/>
            <person name="Stange-Thomann N."/>
            <person name="Stavropoulos S."/>
            <person name="Stone C."/>
            <person name="Strader C."/>
            <person name="Tesfaye S."/>
            <person name="Thomson T."/>
            <person name="Thoulutsang Y."/>
            <person name="Thoulutsang D."/>
            <person name="Topham K."/>
            <person name="Topping I."/>
            <person name="Tsamla T."/>
            <person name="Vassiliev H."/>
            <person name="Vo A."/>
            <person name="Wangchuk T."/>
            <person name="Wangdi T."/>
            <person name="Weiand M."/>
            <person name="Wilkinson J."/>
            <person name="Wilson A."/>
            <person name="Yadav S."/>
            <person name="Young G."/>
            <person name="Yu Q."/>
            <person name="Zembek L."/>
            <person name="Zhong D."/>
            <person name="Zimmer A."/>
            <person name="Zwirko Z."/>
            <person name="Jaffe D.B."/>
            <person name="Alvarez P."/>
            <person name="Brockman W."/>
            <person name="Butler J."/>
            <person name="Chin C."/>
            <person name="Gnerre S."/>
            <person name="Grabherr M."/>
            <person name="Kleber M."/>
            <person name="Mauceli E."/>
            <person name="MacCallum I."/>
        </authorList>
    </citation>
    <scope>NUCLEOTIDE SEQUENCE [LARGE SCALE GENOMIC DNA]</scope>
    <source>
        <strain evidence="7 8">TSC#14021-0224.01</strain>
    </source>
</reference>
<gene>
    <name evidence="7" type="primary">Dere\GG17477</name>
    <name evidence="7" type="ORF">Dere_GG17477</name>
</gene>
<dbReference type="PANTHER" id="PTHR20899">
    <property type="entry name" value="PIERCE HOMOLOG"/>
    <property type="match status" value="1"/>
</dbReference>
<dbReference type="AlphaFoldDB" id="B3P1Q0"/>